<comment type="caution">
    <text evidence="1">The sequence shown here is derived from an EMBL/GenBank/DDBJ whole genome shotgun (WGS) entry which is preliminary data.</text>
</comment>
<proteinExistence type="predicted"/>
<dbReference type="EMBL" id="QZFU01000019">
    <property type="protein sequence ID" value="RJO74851.1"/>
    <property type="molecule type" value="Genomic_DNA"/>
</dbReference>
<protein>
    <submittedName>
        <fullName evidence="1">Uncharacterized protein</fullName>
    </submittedName>
</protein>
<name>A0A3A4KJN0_9NOCA</name>
<sequence>MRDIGLYHSVLVAAATSDGIASYVGRRASDITHHLSGAGGLRVYRAKENDVFRGNRKIYRIAEPLVTFYQAILRPDWSEWERTRLPARLRERRSHRFQSNVLGPHFEEICRNWVVTPTNTDNPQTRRRLCRAEWPEPFGGMPYSPR</sequence>
<organism evidence="1 2">
    <name type="scientific">Nocardia panacis</name>
    <dbReference type="NCBI Taxonomy" id="2340916"/>
    <lineage>
        <taxon>Bacteria</taxon>
        <taxon>Bacillati</taxon>
        <taxon>Actinomycetota</taxon>
        <taxon>Actinomycetes</taxon>
        <taxon>Mycobacteriales</taxon>
        <taxon>Nocardiaceae</taxon>
        <taxon>Nocardia</taxon>
    </lineage>
</organism>
<dbReference type="AlphaFoldDB" id="A0A3A4KJN0"/>
<gene>
    <name evidence="1" type="ORF">D5S18_15570</name>
</gene>
<evidence type="ECO:0000313" key="1">
    <source>
        <dbReference type="EMBL" id="RJO74851.1"/>
    </source>
</evidence>
<keyword evidence="2" id="KW-1185">Reference proteome</keyword>
<dbReference type="Proteomes" id="UP000266677">
    <property type="component" value="Unassembled WGS sequence"/>
</dbReference>
<evidence type="ECO:0000313" key="2">
    <source>
        <dbReference type="Proteomes" id="UP000266677"/>
    </source>
</evidence>
<accession>A0A3A4KJN0</accession>
<reference evidence="1 2" key="1">
    <citation type="submission" date="2018-09" db="EMBL/GenBank/DDBJ databases">
        <title>YIM PH21274 draft genome.</title>
        <authorList>
            <person name="Miao C."/>
        </authorList>
    </citation>
    <scope>NUCLEOTIDE SEQUENCE [LARGE SCALE GENOMIC DNA]</scope>
    <source>
        <strain evidence="1 2">YIM PH 21724</strain>
    </source>
</reference>